<dbReference type="InterPro" id="IPR038255">
    <property type="entry name" value="PBS_linker_sf"/>
</dbReference>
<gene>
    <name evidence="2" type="ORF">DAI18_08325</name>
</gene>
<dbReference type="EMBL" id="CP028519">
    <property type="protein sequence ID" value="AVY94051.1"/>
    <property type="molecule type" value="Genomic_DNA"/>
</dbReference>
<keyword evidence="3" id="KW-1185">Reference proteome</keyword>
<name>A0A2S0P9L4_9NEIS</name>
<dbReference type="Pfam" id="PF13946">
    <property type="entry name" value="DUF4214"/>
    <property type="match status" value="1"/>
</dbReference>
<evidence type="ECO:0000313" key="2">
    <source>
        <dbReference type="EMBL" id="AVY94051.1"/>
    </source>
</evidence>
<dbReference type="InterPro" id="IPR025282">
    <property type="entry name" value="DUF4214"/>
</dbReference>
<evidence type="ECO:0000313" key="3">
    <source>
        <dbReference type="Proteomes" id="UP000244173"/>
    </source>
</evidence>
<dbReference type="Proteomes" id="UP000244173">
    <property type="component" value="Chromosome"/>
</dbReference>
<proteinExistence type="predicted"/>
<dbReference type="InterPro" id="IPR043504">
    <property type="entry name" value="Peptidase_S1_PA_chymotrypsin"/>
</dbReference>
<evidence type="ECO:0000259" key="1">
    <source>
        <dbReference type="Pfam" id="PF13946"/>
    </source>
</evidence>
<feature type="domain" description="DUF4214" evidence="1">
    <location>
        <begin position="340"/>
        <end position="409"/>
    </location>
</feature>
<dbReference type="AlphaFoldDB" id="A0A2S0P9L4"/>
<sequence>MICLVRSRYADGSTYFGTGVFVGPNDVLTASHMVYAPELGAAVEVTAYAGYGYSDEGTPYKVSNFNYYRVGEGDGMIAYSDVHSDVALLTTSGKTGSWFGMSNQYDSYSSALSVKQSGYDSVLASMYWDHYVQGLSSGWVTRLSDSVWDTSLLSIHSGDSGSPVWIDSASGPLVIGVVSTQDWAAALDTAMLNTLRGWIAANDTGGASGSYAGTAAADFIFEAALPVVTSSGEKPGWLYCAVDGGGGIDSLIADGASNGYSLSRVAPDGATLYNNGEQIFYSLASVERVSFTDSRALALDDTATDLFRLYQAAFDRGPDEAGVGYWLQQRDHGLSAGDVANSFVASGEFQTMYGAAADNATFLNLVYAHVLGRAPDQAGMDWWINEMSSHPLTQPQVLLSFADSAENISLTASQTAGGVWYVPFSA</sequence>
<dbReference type="Pfam" id="PF13365">
    <property type="entry name" value="Trypsin_2"/>
    <property type="match status" value="1"/>
</dbReference>
<reference evidence="2 3" key="1">
    <citation type="submission" date="2018-04" db="EMBL/GenBank/DDBJ databases">
        <title>Denitrifier Microvirgula.</title>
        <authorList>
            <person name="Anderson E."/>
            <person name="Jang J."/>
            <person name="Ishii S."/>
        </authorList>
    </citation>
    <scope>NUCLEOTIDE SEQUENCE [LARGE SCALE GENOMIC DNA]</scope>
    <source>
        <strain evidence="2 3">BE2.4</strain>
    </source>
</reference>
<accession>A0A2S0P9L4</accession>
<dbReference type="KEGG" id="maer:DAI18_08325"/>
<organism evidence="2 3">
    <name type="scientific">Microvirgula aerodenitrificans</name>
    <dbReference type="NCBI Taxonomy" id="57480"/>
    <lineage>
        <taxon>Bacteria</taxon>
        <taxon>Pseudomonadati</taxon>
        <taxon>Pseudomonadota</taxon>
        <taxon>Betaproteobacteria</taxon>
        <taxon>Neisseriales</taxon>
        <taxon>Aquaspirillaceae</taxon>
        <taxon>Microvirgula</taxon>
    </lineage>
</organism>
<protein>
    <submittedName>
        <fullName evidence="2">DUF4214 domain-containing protein</fullName>
    </submittedName>
</protein>
<dbReference type="InterPro" id="IPR009003">
    <property type="entry name" value="Peptidase_S1_PA"/>
</dbReference>
<dbReference type="STRING" id="1122240.GCA_000620105_02210"/>
<dbReference type="Gene3D" id="1.10.3130.20">
    <property type="entry name" value="Phycobilisome linker domain"/>
    <property type="match status" value="1"/>
</dbReference>
<dbReference type="SUPFAM" id="SSF50494">
    <property type="entry name" value="Trypsin-like serine proteases"/>
    <property type="match status" value="1"/>
</dbReference>
<dbReference type="Gene3D" id="2.40.10.10">
    <property type="entry name" value="Trypsin-like serine proteases"/>
    <property type="match status" value="2"/>
</dbReference>